<dbReference type="AlphaFoldDB" id="A0A174IR12"/>
<dbReference type="Proteomes" id="UP000095657">
    <property type="component" value="Unassembled WGS sequence"/>
</dbReference>
<gene>
    <name evidence="3" type="ORF">ERS852494_00999</name>
</gene>
<sequence length="525" mass="58224">MPIRKFTVSDFNLKTDGLPAEQKAFMENIVGMMCEVVNKSLEGIASPDEVSKQFDDINKLLKSYDNEKFQQLVKDNEELVAQVKTLGESIEKMKQKGLSMNAINKFDEKLNEMLDSEKFRDFAEGKTRKSGEFDGFSLKDVVSMTDNYTGDLLITQQQKRVVTQVANKKLHMRDVLTTLTADPAYPQLAYAQVYAFNRNARFVTENGRLPESSIKVKEIQTGTKRLGTHIRISKRMLKSRVYIRSYILNMLPEAVWMAEDWNILFGDGNGENLLGIINNTGVTSVEKIISTAIVTGAAGAVKAITGYNGDKDVIVEFAEPQDLILDGMSITFAGAAVLTELNKTHALVKMEDGRILIPGVAFSGAETATDKMTFSVHEAGFKNIEEPNSEDVVKTAFAAMTYAQYFPNAIILNPMTVNGMESEKDTTGRNLGIVKMVDGVKYIAGRPIIEYGGILPGKYLLGDFNQAANLVDYTTLTLEWAEDVETKLCNEVVLMAQEEVIFPIYMPWAFAYGDLAALKTAITKA</sequence>
<evidence type="ECO:0000313" key="4">
    <source>
        <dbReference type="Proteomes" id="UP000095657"/>
    </source>
</evidence>
<organism evidence="3 4">
    <name type="scientific">Bacteroides caccae</name>
    <dbReference type="NCBI Taxonomy" id="47678"/>
    <lineage>
        <taxon>Bacteria</taxon>
        <taxon>Pseudomonadati</taxon>
        <taxon>Bacteroidota</taxon>
        <taxon>Bacteroidia</taxon>
        <taxon>Bacteroidales</taxon>
        <taxon>Bacteroidaceae</taxon>
        <taxon>Bacteroides</taxon>
    </lineage>
</organism>
<dbReference type="Gene3D" id="3.30.2400.10">
    <property type="entry name" value="Major capsid protein gp5"/>
    <property type="match status" value="1"/>
</dbReference>
<feature type="domain" description="Phage capsid-like C-terminal" evidence="2">
    <location>
        <begin position="151"/>
        <end position="302"/>
    </location>
</feature>
<evidence type="ECO:0000313" key="3">
    <source>
        <dbReference type="EMBL" id="CUO88871.1"/>
    </source>
</evidence>
<protein>
    <submittedName>
        <fullName evidence="3">Predicted phage phi-C31 gp36 major capsid-like protein</fullName>
    </submittedName>
</protein>
<evidence type="ECO:0000259" key="2">
    <source>
        <dbReference type="Pfam" id="PF05065"/>
    </source>
</evidence>
<proteinExistence type="predicted"/>
<dbReference type="Pfam" id="PF05065">
    <property type="entry name" value="Phage_capsid"/>
    <property type="match status" value="1"/>
</dbReference>
<dbReference type="NCBIfam" id="TIGR01554">
    <property type="entry name" value="major_cap_HK97"/>
    <property type="match status" value="1"/>
</dbReference>
<comment type="subcellular location">
    <subcellularLocation>
        <location evidence="1">Virion</location>
    </subcellularLocation>
</comment>
<name>A0A174IR12_9BACE</name>
<dbReference type="SUPFAM" id="SSF56563">
    <property type="entry name" value="Major capsid protein gp5"/>
    <property type="match status" value="1"/>
</dbReference>
<dbReference type="InterPro" id="IPR024455">
    <property type="entry name" value="Phage_capsid"/>
</dbReference>
<accession>A0A174IR12</accession>
<dbReference type="Gene3D" id="3.30.2320.10">
    <property type="entry name" value="hypothetical protein PF0899 domain"/>
    <property type="match status" value="1"/>
</dbReference>
<evidence type="ECO:0000256" key="1">
    <source>
        <dbReference type="ARBA" id="ARBA00004328"/>
    </source>
</evidence>
<dbReference type="STRING" id="47678.ERS852494_00999"/>
<dbReference type="EMBL" id="CZAI01000002">
    <property type="protein sequence ID" value="CUO88871.1"/>
    <property type="molecule type" value="Genomic_DNA"/>
</dbReference>
<reference evidence="3 4" key="1">
    <citation type="submission" date="2015-09" db="EMBL/GenBank/DDBJ databases">
        <authorList>
            <consortium name="Pathogen Informatics"/>
        </authorList>
    </citation>
    <scope>NUCLEOTIDE SEQUENCE [LARGE SCALE GENOMIC DNA]</scope>
    <source>
        <strain evidence="3 4">2789STDY5834880</strain>
    </source>
</reference>
<dbReference type="RefSeq" id="WP_004315580.1">
    <property type="nucleotide sequence ID" value="NZ_CZAI01000002.1"/>
</dbReference>
<dbReference type="InterPro" id="IPR054612">
    <property type="entry name" value="Phage_capsid-like_C"/>
</dbReference>